<dbReference type="PROSITE" id="PS50005">
    <property type="entry name" value="TPR"/>
    <property type="match status" value="2"/>
</dbReference>
<dbReference type="AlphaFoldDB" id="A0A3S3P037"/>
<organism evidence="4 5">
    <name type="scientific">Dinothrombium tinctorium</name>
    <dbReference type="NCBI Taxonomy" id="1965070"/>
    <lineage>
        <taxon>Eukaryota</taxon>
        <taxon>Metazoa</taxon>
        <taxon>Ecdysozoa</taxon>
        <taxon>Arthropoda</taxon>
        <taxon>Chelicerata</taxon>
        <taxon>Arachnida</taxon>
        <taxon>Acari</taxon>
        <taxon>Acariformes</taxon>
        <taxon>Trombidiformes</taxon>
        <taxon>Prostigmata</taxon>
        <taxon>Anystina</taxon>
        <taxon>Parasitengona</taxon>
        <taxon>Trombidioidea</taxon>
        <taxon>Trombidiidae</taxon>
        <taxon>Dinothrombium</taxon>
    </lineage>
</organism>
<gene>
    <name evidence="4" type="ORF">B4U79_01826</name>
</gene>
<dbReference type="EMBL" id="NCKU01004974">
    <property type="protein sequence ID" value="RWS05178.1"/>
    <property type="molecule type" value="Genomic_DNA"/>
</dbReference>
<feature type="repeat" description="TPR" evidence="2">
    <location>
        <begin position="204"/>
        <end position="237"/>
    </location>
</feature>
<comment type="caution">
    <text evidence="4">The sequence shown here is derived from an EMBL/GenBank/DDBJ whole genome shotgun (WGS) entry which is preliminary data.</text>
</comment>
<dbReference type="PANTHER" id="PTHR12558">
    <property type="entry name" value="CELL DIVISION CYCLE 16,23,27"/>
    <property type="match status" value="1"/>
</dbReference>
<dbReference type="SUPFAM" id="SSF81901">
    <property type="entry name" value="HCP-like"/>
    <property type="match status" value="1"/>
</dbReference>
<dbReference type="Proteomes" id="UP000285301">
    <property type="component" value="Unassembled WGS sequence"/>
</dbReference>
<dbReference type="InterPro" id="IPR019734">
    <property type="entry name" value="TPR_rpt"/>
</dbReference>
<evidence type="ECO:0000313" key="4">
    <source>
        <dbReference type="EMBL" id="RWS05178.1"/>
    </source>
</evidence>
<dbReference type="STRING" id="1965070.A0A3S3P037"/>
<dbReference type="GO" id="GO:0016567">
    <property type="term" value="P:protein ubiquitination"/>
    <property type="evidence" value="ECO:0007669"/>
    <property type="project" value="TreeGrafter"/>
</dbReference>
<keyword evidence="5" id="KW-1185">Reference proteome</keyword>
<dbReference type="Pfam" id="PF14559">
    <property type="entry name" value="TPR_19"/>
    <property type="match status" value="1"/>
</dbReference>
<evidence type="ECO:0000313" key="5">
    <source>
        <dbReference type="Proteomes" id="UP000285301"/>
    </source>
</evidence>
<feature type="compositionally biased region" description="Polar residues" evidence="3">
    <location>
        <begin position="485"/>
        <end position="505"/>
    </location>
</feature>
<sequence>MNVLLPNAIKEFTPQQEYQIHVFYADSLFQNQRYSQAENIYKKALDLRKAISRNKKKTQSLTSTECGTETDLKYQLYLCAKKRQDYRNALHILESIPQRQRSAKINLALGEMYHREKSDSNATACYKEVLKENPLAFQVIIILIKLNVKAKEIINIVMNVPNAPKIDWLPTWITAKSMLYSPDTSQAVNLFKQLLSKPCFSESPEIMSSLGQALYYNGDYKKALPVFKKAFSANNNMTYSGMDVYAACLAKENQVKELEKWANKLLPICEAGELSPEPWIILGYYCFQTNKKEAKAIYFAQKACFLSENSTEALLLKGMIRMEARNHIEAIGIFTEASQSAPYRFEAIKSLAEAHMTDNRKAQAIATANSAFRIFGPTPRTLTLFSSVLLAEPEKPSNKKNAKTSLEKAVRLDSGHLPAVYLLANLYIEEKNIDKAIEVLTKALESESNNKLHRMLGDCYTEKNDHDKALHHHNIAQKLDVNYRSSSEASQRLEQQSSRTGNIESSLELDEEPQETDNEVDEDETDNNIWSDTES</sequence>
<name>A0A3S3P037_9ACAR</name>
<keyword evidence="1 2" id="KW-0802">TPR repeat</keyword>
<dbReference type="PANTHER" id="PTHR12558:SF36">
    <property type="entry name" value="ANAPHASE-PROMOTING COMPLEX SUBUNIT 7"/>
    <property type="match status" value="1"/>
</dbReference>
<dbReference type="SUPFAM" id="SSF48452">
    <property type="entry name" value="TPR-like"/>
    <property type="match status" value="1"/>
</dbReference>
<evidence type="ECO:0000256" key="1">
    <source>
        <dbReference type="ARBA" id="ARBA00022803"/>
    </source>
</evidence>
<dbReference type="Pfam" id="PF13181">
    <property type="entry name" value="TPR_8"/>
    <property type="match status" value="1"/>
</dbReference>
<dbReference type="SMART" id="SM00028">
    <property type="entry name" value="TPR"/>
    <property type="match status" value="7"/>
</dbReference>
<proteinExistence type="predicted"/>
<evidence type="ECO:0000256" key="2">
    <source>
        <dbReference type="PROSITE-ProRule" id="PRU00339"/>
    </source>
</evidence>
<dbReference type="Gene3D" id="1.25.40.10">
    <property type="entry name" value="Tetratricopeptide repeat domain"/>
    <property type="match status" value="4"/>
</dbReference>
<accession>A0A3S3P037</accession>
<dbReference type="GO" id="GO:0051301">
    <property type="term" value="P:cell division"/>
    <property type="evidence" value="ECO:0007669"/>
    <property type="project" value="TreeGrafter"/>
</dbReference>
<dbReference type="GO" id="GO:0045842">
    <property type="term" value="P:positive regulation of mitotic metaphase/anaphase transition"/>
    <property type="evidence" value="ECO:0007669"/>
    <property type="project" value="TreeGrafter"/>
</dbReference>
<protein>
    <submittedName>
        <fullName evidence="4">Anaphase-promoting complex subunit 7-like protein</fullName>
    </submittedName>
</protein>
<dbReference type="GO" id="GO:0005680">
    <property type="term" value="C:anaphase-promoting complex"/>
    <property type="evidence" value="ECO:0007669"/>
    <property type="project" value="TreeGrafter"/>
</dbReference>
<dbReference type="OrthoDB" id="308440at2759"/>
<dbReference type="Pfam" id="PF13432">
    <property type="entry name" value="TPR_16"/>
    <property type="match status" value="1"/>
</dbReference>
<feature type="region of interest" description="Disordered" evidence="3">
    <location>
        <begin position="485"/>
        <end position="535"/>
    </location>
</feature>
<feature type="repeat" description="TPR" evidence="2">
    <location>
        <begin position="417"/>
        <end position="450"/>
    </location>
</feature>
<evidence type="ECO:0000256" key="3">
    <source>
        <dbReference type="SAM" id="MobiDB-lite"/>
    </source>
</evidence>
<dbReference type="InterPro" id="IPR011990">
    <property type="entry name" value="TPR-like_helical_dom_sf"/>
</dbReference>
<feature type="compositionally biased region" description="Acidic residues" evidence="3">
    <location>
        <begin position="507"/>
        <end position="526"/>
    </location>
</feature>
<reference evidence="4 5" key="1">
    <citation type="journal article" date="2018" name="Gigascience">
        <title>Genomes of trombidid mites reveal novel predicted allergens and laterally-transferred genes associated with secondary metabolism.</title>
        <authorList>
            <person name="Dong X."/>
            <person name="Chaisiri K."/>
            <person name="Xia D."/>
            <person name="Armstrong S.D."/>
            <person name="Fang Y."/>
            <person name="Donnelly M.J."/>
            <person name="Kadowaki T."/>
            <person name="McGarry J.W."/>
            <person name="Darby A.C."/>
            <person name="Makepeace B.L."/>
        </authorList>
    </citation>
    <scope>NUCLEOTIDE SEQUENCE [LARGE SCALE GENOMIC DNA]</scope>
    <source>
        <strain evidence="4">UoL-WK</strain>
    </source>
</reference>